<protein>
    <submittedName>
        <fullName evidence="2">Uncharacterized protein</fullName>
    </submittedName>
</protein>
<feature type="region of interest" description="Disordered" evidence="1">
    <location>
        <begin position="207"/>
        <end position="253"/>
    </location>
</feature>
<feature type="compositionally biased region" description="Low complexity" evidence="1">
    <location>
        <begin position="214"/>
        <end position="228"/>
    </location>
</feature>
<dbReference type="Proteomes" id="UP001249394">
    <property type="component" value="Chromosome"/>
</dbReference>
<organism evidence="2 3">
    <name type="scientific">Streptomyces violaceus</name>
    <name type="common">Streptomyces venezuelae</name>
    <dbReference type="NCBI Taxonomy" id="1936"/>
    <lineage>
        <taxon>Bacteria</taxon>
        <taxon>Bacillati</taxon>
        <taxon>Actinomycetota</taxon>
        <taxon>Actinomycetes</taxon>
        <taxon>Kitasatosporales</taxon>
        <taxon>Streptomycetaceae</taxon>
        <taxon>Streptomyces</taxon>
    </lineage>
</organism>
<feature type="region of interest" description="Disordered" evidence="1">
    <location>
        <begin position="1"/>
        <end position="29"/>
    </location>
</feature>
<evidence type="ECO:0000313" key="2">
    <source>
        <dbReference type="EMBL" id="WND17118.1"/>
    </source>
</evidence>
<proteinExistence type="predicted"/>
<gene>
    <name evidence="2" type="ORF">RI060_07020</name>
</gene>
<evidence type="ECO:0000313" key="3">
    <source>
        <dbReference type="Proteomes" id="UP001249394"/>
    </source>
</evidence>
<feature type="region of interest" description="Disordered" evidence="1">
    <location>
        <begin position="60"/>
        <end position="84"/>
    </location>
</feature>
<feature type="compositionally biased region" description="Gly residues" evidence="1">
    <location>
        <begin position="229"/>
        <end position="253"/>
    </location>
</feature>
<name>A0ABY9U2V3_STRVL</name>
<keyword evidence="3" id="KW-1185">Reference proteome</keyword>
<dbReference type="EMBL" id="CP134213">
    <property type="protein sequence ID" value="WND17118.1"/>
    <property type="molecule type" value="Genomic_DNA"/>
</dbReference>
<feature type="region of interest" description="Disordered" evidence="1">
    <location>
        <begin position="119"/>
        <end position="159"/>
    </location>
</feature>
<reference evidence="2 3" key="1">
    <citation type="submission" date="2023-09" db="EMBL/GenBank/DDBJ databases">
        <title>The genome sequence of Streptomyces anthocyanicus.</title>
        <authorList>
            <person name="Mo P."/>
        </authorList>
    </citation>
    <scope>NUCLEOTIDE SEQUENCE [LARGE SCALE GENOMIC DNA]</scope>
    <source>
        <strain evidence="2 3">JCM 4387</strain>
    </source>
</reference>
<sequence length="253" mass="25157">MGDRLSGDGVPGRRRVHPGDAVTGPWGPGDDTALHTALAAALLADDPRPEAERRAVAAFRTARDAGAHRARTRHRDDWRLPAERRTGRPVKTTVAAVFTSIALGGVAVAAIGSVGSSANGTGGRTAHPSALAPARPGGETSPASSGGPGRGDGSSSALDTEAHCRAYERVEDRGKALDATAWRRLVAAAGGEGEVDAYCAERLARATAAPSRSGAPGRAGEGAADAGTGTAGKNGAPGNGNPGNGRAGGVKGE</sequence>
<evidence type="ECO:0000256" key="1">
    <source>
        <dbReference type="SAM" id="MobiDB-lite"/>
    </source>
</evidence>
<accession>A0ABY9U2V3</accession>
<feature type="compositionally biased region" description="Basic and acidic residues" evidence="1">
    <location>
        <begin position="74"/>
        <end position="84"/>
    </location>
</feature>